<gene>
    <name evidence="1" type="ORF">XELAEV_18009382mg</name>
</gene>
<evidence type="ECO:0000313" key="2">
    <source>
        <dbReference type="Proteomes" id="UP000694892"/>
    </source>
</evidence>
<protein>
    <submittedName>
        <fullName evidence="1">Uncharacterized protein</fullName>
    </submittedName>
</protein>
<evidence type="ECO:0000313" key="1">
    <source>
        <dbReference type="EMBL" id="OCT97159.1"/>
    </source>
</evidence>
<sequence>MEHWPHSLRAVEPMIWVPRPKCGRNSRVTTAVALRGTAHAPKESHTNVLMRYVTKLRVAAKRSSRLVRHLGEGAPLQDLILTGFLSMAVESIHSS</sequence>
<proteinExistence type="predicted"/>
<dbReference type="EMBL" id="CM004467">
    <property type="protein sequence ID" value="OCT97159.1"/>
    <property type="molecule type" value="Genomic_DNA"/>
</dbReference>
<name>A0A974I0I2_XENLA</name>
<dbReference type="AlphaFoldDB" id="A0A974I0I2"/>
<accession>A0A974I0I2</accession>
<organism evidence="1 2">
    <name type="scientific">Xenopus laevis</name>
    <name type="common">African clawed frog</name>
    <dbReference type="NCBI Taxonomy" id="8355"/>
    <lineage>
        <taxon>Eukaryota</taxon>
        <taxon>Metazoa</taxon>
        <taxon>Chordata</taxon>
        <taxon>Craniata</taxon>
        <taxon>Vertebrata</taxon>
        <taxon>Euteleostomi</taxon>
        <taxon>Amphibia</taxon>
        <taxon>Batrachia</taxon>
        <taxon>Anura</taxon>
        <taxon>Pipoidea</taxon>
        <taxon>Pipidae</taxon>
        <taxon>Xenopodinae</taxon>
        <taxon>Xenopus</taxon>
        <taxon>Xenopus</taxon>
    </lineage>
</organism>
<dbReference type="Proteomes" id="UP000694892">
    <property type="component" value="Chromosome 1S"/>
</dbReference>
<reference evidence="2" key="1">
    <citation type="journal article" date="2016" name="Nature">
        <title>Genome evolution in the allotetraploid frog Xenopus laevis.</title>
        <authorList>
            <person name="Session A.M."/>
            <person name="Uno Y."/>
            <person name="Kwon T."/>
            <person name="Chapman J.A."/>
            <person name="Toyoda A."/>
            <person name="Takahashi S."/>
            <person name="Fukui A."/>
            <person name="Hikosaka A."/>
            <person name="Suzuki A."/>
            <person name="Kondo M."/>
            <person name="van Heeringen S.J."/>
            <person name="Quigley I."/>
            <person name="Heinz S."/>
            <person name="Ogino H."/>
            <person name="Ochi H."/>
            <person name="Hellsten U."/>
            <person name="Lyons J.B."/>
            <person name="Simakov O."/>
            <person name="Putnam N."/>
            <person name="Stites J."/>
            <person name="Kuroki Y."/>
            <person name="Tanaka T."/>
            <person name="Michiue T."/>
            <person name="Watanabe M."/>
            <person name="Bogdanovic O."/>
            <person name="Lister R."/>
            <person name="Georgiou G."/>
            <person name="Paranjpe S.S."/>
            <person name="van Kruijsbergen I."/>
            <person name="Shu S."/>
            <person name="Carlson J."/>
            <person name="Kinoshita T."/>
            <person name="Ohta Y."/>
            <person name="Mawaribuchi S."/>
            <person name="Jenkins J."/>
            <person name="Grimwood J."/>
            <person name="Schmutz J."/>
            <person name="Mitros T."/>
            <person name="Mozaffari S.V."/>
            <person name="Suzuki Y."/>
            <person name="Haramoto Y."/>
            <person name="Yamamoto T.S."/>
            <person name="Takagi C."/>
            <person name="Heald R."/>
            <person name="Miller K."/>
            <person name="Haudenschild C."/>
            <person name="Kitzman J."/>
            <person name="Nakayama T."/>
            <person name="Izutsu Y."/>
            <person name="Robert J."/>
            <person name="Fortriede J."/>
            <person name="Burns K."/>
            <person name="Lotay V."/>
            <person name="Karimi K."/>
            <person name="Yasuoka Y."/>
            <person name="Dichmann D.S."/>
            <person name="Flajnik M.F."/>
            <person name="Houston D.W."/>
            <person name="Shendure J."/>
            <person name="DuPasquier L."/>
            <person name="Vize P.D."/>
            <person name="Zorn A.M."/>
            <person name="Ito M."/>
            <person name="Marcotte E.M."/>
            <person name="Wallingford J.B."/>
            <person name="Ito Y."/>
            <person name="Asashima M."/>
            <person name="Ueno N."/>
            <person name="Matsuda Y."/>
            <person name="Veenstra G.J."/>
            <person name="Fujiyama A."/>
            <person name="Harland R.M."/>
            <person name="Taira M."/>
            <person name="Rokhsar D.S."/>
        </authorList>
    </citation>
    <scope>NUCLEOTIDE SEQUENCE [LARGE SCALE GENOMIC DNA]</scope>
    <source>
        <strain evidence="2">J</strain>
    </source>
</reference>